<gene>
    <name evidence="3" type="ORF">DMP12_04575</name>
    <name evidence="2" type="ORF">GKG38_03795</name>
</gene>
<feature type="region of interest" description="Disordered" evidence="1">
    <location>
        <begin position="73"/>
        <end position="151"/>
    </location>
</feature>
<name>A0A423ULR2_9ACTN</name>
<dbReference type="InterPro" id="IPR016787">
    <property type="entry name" value="UCP021328"/>
</dbReference>
<feature type="compositionally biased region" description="Basic residues" evidence="1">
    <location>
        <begin position="142"/>
        <end position="151"/>
    </location>
</feature>
<evidence type="ECO:0000313" key="4">
    <source>
        <dbReference type="Proteomes" id="UP000285258"/>
    </source>
</evidence>
<organism evidence="3 4">
    <name type="scientific">Gordonibacter urolithinfaciens</name>
    <dbReference type="NCBI Taxonomy" id="1335613"/>
    <lineage>
        <taxon>Bacteria</taxon>
        <taxon>Bacillati</taxon>
        <taxon>Actinomycetota</taxon>
        <taxon>Coriobacteriia</taxon>
        <taxon>Eggerthellales</taxon>
        <taxon>Eggerthellaceae</taxon>
        <taxon>Gordonibacter</taxon>
    </lineage>
</organism>
<evidence type="ECO:0000313" key="3">
    <source>
        <dbReference type="EMBL" id="ROT90776.1"/>
    </source>
</evidence>
<reference evidence="4" key="1">
    <citation type="submission" date="2018-05" db="EMBL/GenBank/DDBJ databases">
        <title>Genome Sequencing of selected type strains of the family Eggerthellaceae.</title>
        <authorList>
            <person name="Danylec N."/>
            <person name="Stoll D.A."/>
            <person name="Doetsch A."/>
            <person name="Huch M."/>
        </authorList>
    </citation>
    <scope>NUCLEOTIDE SEQUENCE [LARGE SCALE GENOMIC DNA]</scope>
    <source>
        <strain evidence="4">DSM 27213</strain>
    </source>
</reference>
<protein>
    <submittedName>
        <fullName evidence="3">DUF2992 domain-containing protein</fullName>
    </submittedName>
    <submittedName>
        <fullName evidence="2">DUF2992 family protein</fullName>
    </submittedName>
</protein>
<feature type="compositionally biased region" description="Basic and acidic residues" evidence="1">
    <location>
        <begin position="87"/>
        <end position="99"/>
    </location>
</feature>
<dbReference type="RefSeq" id="WP_096227075.1">
    <property type="nucleotide sequence ID" value="NZ_CP168029.1"/>
</dbReference>
<proteinExistence type="predicted"/>
<dbReference type="PIRSF" id="PIRSF021328">
    <property type="entry name" value="UCP021328"/>
    <property type="match status" value="1"/>
</dbReference>
<accession>A0A423ULR2</accession>
<comment type="caution">
    <text evidence="3">The sequence shown here is derived from an EMBL/GenBank/DDBJ whole genome shotgun (WGS) entry which is preliminary data.</text>
</comment>
<dbReference type="Proteomes" id="UP000285258">
    <property type="component" value="Unassembled WGS sequence"/>
</dbReference>
<dbReference type="AlphaFoldDB" id="A0A423ULR2"/>
<feature type="compositionally biased region" description="Basic and acidic residues" evidence="1">
    <location>
        <begin position="114"/>
        <end position="141"/>
    </location>
</feature>
<reference evidence="2 5" key="4">
    <citation type="journal article" date="2019" name="Nat. Med.">
        <title>A library of human gut bacterial isolates paired with longitudinal multiomics data enables mechanistic microbiome research.</title>
        <authorList>
            <person name="Poyet M."/>
            <person name="Groussin M."/>
            <person name="Gibbons S.M."/>
            <person name="Avila-Pacheco J."/>
            <person name="Jiang X."/>
            <person name="Kearney S.M."/>
            <person name="Perrotta A.R."/>
            <person name="Berdy B."/>
            <person name="Zhao S."/>
            <person name="Lieberman T.D."/>
            <person name="Swanson P.K."/>
            <person name="Smith M."/>
            <person name="Roesemann S."/>
            <person name="Alexander J.E."/>
            <person name="Rich S.A."/>
            <person name="Livny J."/>
            <person name="Vlamakis H."/>
            <person name="Clish C."/>
            <person name="Bullock K."/>
            <person name="Deik A."/>
            <person name="Scott J."/>
            <person name="Pierce K.A."/>
            <person name="Xavier R.J."/>
            <person name="Alm E.J."/>
        </authorList>
    </citation>
    <scope>NUCLEOTIDE SEQUENCE [LARGE SCALE GENOMIC DNA]</scope>
    <source>
        <strain evidence="2 5">BIOML-A1</strain>
    </source>
</reference>
<dbReference type="EMBL" id="WKZA01000010">
    <property type="protein sequence ID" value="MSA94195.1"/>
    <property type="molecule type" value="Genomic_DNA"/>
</dbReference>
<dbReference type="Pfam" id="PF11208">
    <property type="entry name" value="DUF2992"/>
    <property type="match status" value="1"/>
</dbReference>
<dbReference type="Proteomes" id="UP000462865">
    <property type="component" value="Unassembled WGS sequence"/>
</dbReference>
<evidence type="ECO:0000256" key="1">
    <source>
        <dbReference type="SAM" id="MobiDB-lite"/>
    </source>
</evidence>
<reference evidence="3" key="2">
    <citation type="journal article" date="2019" name="Int. J. Syst. Evol. Microbiol.">
        <title>Gordonibacter faecihominis is a later heterotypic synonym of Gordonibacter urolithinfaciens.</title>
        <authorList>
            <person name="Danylec N."/>
            <person name="Stoll D.A."/>
            <person name="Huch M."/>
        </authorList>
    </citation>
    <scope>NUCLEOTIDE SEQUENCE</scope>
    <source>
        <strain evidence="3">DSM 27213</strain>
    </source>
</reference>
<dbReference type="EMBL" id="QIBW01000004">
    <property type="protein sequence ID" value="ROT90776.1"/>
    <property type="molecule type" value="Genomic_DNA"/>
</dbReference>
<sequence length="151" mass="16761">MQVSISSTLTILHDGQFWIGICERRDGALYGACRFVFGPEPADEDVLAFVCGQWGRLDFRMCADGGEEAGASAASAVAAGGRNPKRAQREARKTLEAARHGVGTKAQQALAAAYEERKEERRADARTRREAEARRVFELRTAKRKRKHRGR</sequence>
<evidence type="ECO:0000313" key="5">
    <source>
        <dbReference type="Proteomes" id="UP000462865"/>
    </source>
</evidence>
<reference evidence="3" key="3">
    <citation type="journal article" date="2019" name="Microbiol. Resour. Announc.">
        <title>Draft Genome Sequences of Type Strains of Gordonibacter faecihominis, Paraeggerthella hongkongensis, Parvibacter caecicola,Slackia equolifaciens, Slackia faecicanis, and Slackia isoflavoniconvertens.</title>
        <authorList>
            <person name="Danylec N."/>
            <person name="Stoll D.A."/>
            <person name="Dotsch A."/>
            <person name="Huch M."/>
        </authorList>
    </citation>
    <scope>NUCLEOTIDE SEQUENCE</scope>
    <source>
        <strain evidence="3">DSM 27213</strain>
    </source>
</reference>
<evidence type="ECO:0000313" key="2">
    <source>
        <dbReference type="EMBL" id="MSA94195.1"/>
    </source>
</evidence>